<dbReference type="InterPro" id="IPR036266">
    <property type="entry name" value="SecA_Wing/Scaffold_sf"/>
</dbReference>
<dbReference type="InterPro" id="IPR011130">
    <property type="entry name" value="SecA_preprotein_X-link_dom"/>
</dbReference>
<evidence type="ECO:0000256" key="4">
    <source>
        <dbReference type="ARBA" id="ARBA00022475"/>
    </source>
</evidence>
<evidence type="ECO:0000256" key="7">
    <source>
        <dbReference type="ARBA" id="ARBA00022840"/>
    </source>
</evidence>
<dbReference type="GO" id="GO:0017038">
    <property type="term" value="P:protein import"/>
    <property type="evidence" value="ECO:0007669"/>
    <property type="project" value="InterPro"/>
</dbReference>
<keyword evidence="8 12" id="KW-0653">Protein transport</keyword>
<dbReference type="InterPro" id="IPR001650">
    <property type="entry name" value="Helicase_C-like"/>
</dbReference>
<dbReference type="PANTHER" id="PTHR30612">
    <property type="entry name" value="SECA INNER MEMBRANE COMPONENT OF SEC PROTEIN SECRETION SYSTEM"/>
    <property type="match status" value="1"/>
</dbReference>
<dbReference type="NCBIfam" id="TIGR00963">
    <property type="entry name" value="secA"/>
    <property type="match status" value="1"/>
</dbReference>
<dbReference type="PRINTS" id="PR00906">
    <property type="entry name" value="SECA"/>
</dbReference>
<feature type="domain" description="SecA family profile" evidence="16">
    <location>
        <begin position="1"/>
        <end position="608"/>
    </location>
</feature>
<dbReference type="Gene3D" id="3.90.1440.10">
    <property type="entry name" value="SecA, preprotein cross-linking domain"/>
    <property type="match status" value="1"/>
</dbReference>
<dbReference type="NCBIfam" id="NF009538">
    <property type="entry name" value="PRK12904.1"/>
    <property type="match status" value="1"/>
</dbReference>
<dbReference type="InterPro" id="IPR036670">
    <property type="entry name" value="SecA_X-link_sf"/>
</dbReference>
<feature type="binding site" evidence="12">
    <location>
        <begin position="104"/>
        <end position="108"/>
    </location>
    <ligand>
        <name>ATP</name>
        <dbReference type="ChEBI" id="CHEBI:30616"/>
    </ligand>
</feature>
<dbReference type="Pfam" id="PF07516">
    <property type="entry name" value="SecA_SW"/>
    <property type="match status" value="1"/>
</dbReference>
<evidence type="ECO:0000259" key="14">
    <source>
        <dbReference type="PROSITE" id="PS51192"/>
    </source>
</evidence>
<keyword evidence="6 12" id="KW-0547">Nucleotide-binding</keyword>
<dbReference type="FunFam" id="3.90.1440.10:FF:000002">
    <property type="entry name" value="Protein translocase subunit SecA"/>
    <property type="match status" value="1"/>
</dbReference>
<dbReference type="PROSITE" id="PS51192">
    <property type="entry name" value="HELICASE_ATP_BIND_1"/>
    <property type="match status" value="1"/>
</dbReference>
<evidence type="ECO:0000256" key="10">
    <source>
        <dbReference type="ARBA" id="ARBA00023010"/>
    </source>
</evidence>
<dbReference type="GO" id="GO:0031522">
    <property type="term" value="C:cell envelope Sec protein transport complex"/>
    <property type="evidence" value="ECO:0007669"/>
    <property type="project" value="TreeGrafter"/>
</dbReference>
<reference evidence="18" key="1">
    <citation type="submission" date="2017-09" db="EMBL/GenBank/DDBJ databases">
        <title>Depth-based differentiation of microbial function through sediment-hosted aquifers and enrichment of novel symbionts in the deep terrestrial subsurface.</title>
        <authorList>
            <person name="Probst A.J."/>
            <person name="Ladd B."/>
            <person name="Jarett J.K."/>
            <person name="Geller-Mcgrath D.E."/>
            <person name="Sieber C.M.K."/>
            <person name="Emerson J.B."/>
            <person name="Anantharaman K."/>
            <person name="Thomas B.C."/>
            <person name="Malmstrom R."/>
            <person name="Stieglmeier M."/>
            <person name="Klingl A."/>
            <person name="Woyke T."/>
            <person name="Ryan C.M."/>
            <person name="Banfield J.F."/>
        </authorList>
    </citation>
    <scope>NUCLEOTIDE SEQUENCE [LARGE SCALE GENOMIC DNA]</scope>
</reference>
<feature type="domain" description="Helicase C-terminal" evidence="15">
    <location>
        <begin position="431"/>
        <end position="615"/>
    </location>
</feature>
<dbReference type="Pfam" id="PF21090">
    <property type="entry name" value="P-loop_SecA"/>
    <property type="match status" value="1"/>
</dbReference>
<keyword evidence="9 12" id="KW-1278">Translocase</keyword>
<evidence type="ECO:0000256" key="11">
    <source>
        <dbReference type="ARBA" id="ARBA00023136"/>
    </source>
</evidence>
<evidence type="ECO:0000313" key="17">
    <source>
        <dbReference type="EMBL" id="PIR91513.1"/>
    </source>
</evidence>
<dbReference type="GO" id="GO:0005829">
    <property type="term" value="C:cytosol"/>
    <property type="evidence" value="ECO:0007669"/>
    <property type="project" value="TreeGrafter"/>
</dbReference>
<comment type="catalytic activity">
    <reaction evidence="12">
        <text>ATP + H2O + cellular proteinSide 1 = ADP + phosphate + cellular proteinSide 2.</text>
        <dbReference type="EC" id="7.4.2.8"/>
    </reaction>
</comment>
<evidence type="ECO:0000256" key="5">
    <source>
        <dbReference type="ARBA" id="ARBA00022490"/>
    </source>
</evidence>
<dbReference type="Gene3D" id="3.40.50.300">
    <property type="entry name" value="P-loop containing nucleotide triphosphate hydrolases"/>
    <property type="match status" value="3"/>
</dbReference>
<evidence type="ECO:0000256" key="13">
    <source>
        <dbReference type="RuleBase" id="RU003874"/>
    </source>
</evidence>
<evidence type="ECO:0000256" key="6">
    <source>
        <dbReference type="ARBA" id="ARBA00022741"/>
    </source>
</evidence>
<gene>
    <name evidence="12" type="primary">secA</name>
    <name evidence="17" type="ORF">COU03_01905</name>
</gene>
<keyword evidence="4 12" id="KW-1003">Cell membrane</keyword>
<dbReference type="PROSITE" id="PS51196">
    <property type="entry name" value="SECA_MOTOR_DEAD"/>
    <property type="match status" value="1"/>
</dbReference>
<dbReference type="SUPFAM" id="SSF52540">
    <property type="entry name" value="P-loop containing nucleoside triphosphate hydrolases"/>
    <property type="match status" value="2"/>
</dbReference>
<dbReference type="InterPro" id="IPR044722">
    <property type="entry name" value="SecA_SF2_C"/>
</dbReference>
<comment type="caution">
    <text evidence="17">The sequence shown here is derived from an EMBL/GenBank/DDBJ whole genome shotgun (WGS) entry which is preliminary data.</text>
</comment>
<evidence type="ECO:0000256" key="9">
    <source>
        <dbReference type="ARBA" id="ARBA00022967"/>
    </source>
</evidence>
<dbReference type="GO" id="GO:0065002">
    <property type="term" value="P:intracellular protein transmembrane transport"/>
    <property type="evidence" value="ECO:0007669"/>
    <property type="project" value="UniProtKB-UniRule"/>
</dbReference>
<evidence type="ECO:0000256" key="2">
    <source>
        <dbReference type="ARBA" id="ARBA00007650"/>
    </source>
</evidence>
<dbReference type="InterPro" id="IPR000185">
    <property type="entry name" value="SecA"/>
</dbReference>
<dbReference type="Pfam" id="PF01043">
    <property type="entry name" value="SecA_PP_bind"/>
    <property type="match status" value="1"/>
</dbReference>
<dbReference type="EMBL" id="PFAV01000032">
    <property type="protein sequence ID" value="PIR91513.1"/>
    <property type="molecule type" value="Genomic_DNA"/>
</dbReference>
<dbReference type="CDD" id="cd17928">
    <property type="entry name" value="DEXDc_SecA"/>
    <property type="match status" value="1"/>
</dbReference>
<evidence type="ECO:0000313" key="18">
    <source>
        <dbReference type="Proteomes" id="UP000228906"/>
    </source>
</evidence>
<evidence type="ECO:0000259" key="15">
    <source>
        <dbReference type="PROSITE" id="PS51194"/>
    </source>
</evidence>
<dbReference type="InterPro" id="IPR011116">
    <property type="entry name" value="SecA_Wing/Scaffold"/>
</dbReference>
<dbReference type="InterPro" id="IPR027417">
    <property type="entry name" value="P-loop_NTPase"/>
</dbReference>
<dbReference type="CDD" id="cd18803">
    <property type="entry name" value="SF2_C_secA"/>
    <property type="match status" value="1"/>
</dbReference>
<dbReference type="SMART" id="SM00957">
    <property type="entry name" value="SecA_DEAD"/>
    <property type="match status" value="1"/>
</dbReference>
<dbReference type="Proteomes" id="UP000228906">
    <property type="component" value="Unassembled WGS sequence"/>
</dbReference>
<evidence type="ECO:0000256" key="1">
    <source>
        <dbReference type="ARBA" id="ARBA00004170"/>
    </source>
</evidence>
<sequence>MSFLSKILGDPLAKTLKTYQSLVASINDLEPSIEKLNASQMKEKTLAFKQSLQDGQASLDDILPEAFALAREAARRTLGQRPYDAQLIGGLVLHQGKIAEMKTGEGKTLAATLPAYLNGLTGKGVHIVTVNDYLAERDAVWMGQIYNYLGLSVGCIVNNASYLYDENFGKEDDNRDKVGGFKVEKSFLRPCSRKEAYLADIVYGTNNEFAFDYLRDNMVFETGDMAQRGFNFAVVDEIDSILIDEARTPLIISQPDLESSNYYKEFSRIVPQLKKDIDFEVDEKAKSAFLTEPGIEKVEKILGLKNIYEEKGMRYLHYLEQALRAQTLFQRDRDYLVKNNEVLIIDEFTGRILPGRRYSGGLHQALEAKERVEVKPESKILATITFQNYFRLYQKLAGMTGTALTSAEEFDKVYKLAVVPVPTNKPMSRNDLSDLIYKTETAKFKAVVAEVKDCYKKGQPVLVGTRSVEKNEYLSKLLAREGVKHEVINAKNHAREGEIIAQAGRLFAVTVATNMAGRGVDIVLGGNPPQIEEAEKVKALGGLRIIGTERHEARRIDNQLRGRAGRQGDPGLSQFFVSLEDELMRIFGGDRIKKLMEMMKIPEDQPITAKIINSALEKAQSKVEGLNFDARQHVLEYDDVMAKHRFKIYSQRAQTLIDDYQQLKDFVWQILEKELSGLTETIEEIKTIMPLSEEIIKGLQEAKDQDKALQILNNHAKQLWQEKEAQDSQENLLRLLRFVVLRCLDFWWIEHLINMDHLKDSVNLRAYGGRDPLAEYKTEGHQLFQELWKNVNSQIARTIFKVSFTA</sequence>
<dbReference type="HAMAP" id="MF_01382">
    <property type="entry name" value="SecA"/>
    <property type="match status" value="1"/>
</dbReference>
<dbReference type="GO" id="GO:0006605">
    <property type="term" value="P:protein targeting"/>
    <property type="evidence" value="ECO:0007669"/>
    <property type="project" value="UniProtKB-UniRule"/>
</dbReference>
<evidence type="ECO:0000256" key="8">
    <source>
        <dbReference type="ARBA" id="ARBA00022927"/>
    </source>
</evidence>
<dbReference type="AlphaFoldDB" id="A0A2H0UXI0"/>
<dbReference type="SUPFAM" id="SSF81886">
    <property type="entry name" value="Helical scaffold and wing domains of SecA"/>
    <property type="match status" value="1"/>
</dbReference>
<keyword evidence="7 12" id="KW-0067">ATP-binding</keyword>
<dbReference type="InterPro" id="IPR014001">
    <property type="entry name" value="Helicase_ATP-bd"/>
</dbReference>
<dbReference type="PANTHER" id="PTHR30612:SF0">
    <property type="entry name" value="CHLOROPLAST PROTEIN-TRANSPORTING ATPASE"/>
    <property type="match status" value="1"/>
</dbReference>
<dbReference type="PROSITE" id="PS01312">
    <property type="entry name" value="SECA"/>
    <property type="match status" value="1"/>
</dbReference>
<dbReference type="GO" id="GO:0005886">
    <property type="term" value="C:plasma membrane"/>
    <property type="evidence" value="ECO:0007669"/>
    <property type="project" value="UniProtKB-SubCell"/>
</dbReference>
<organism evidence="17 18">
    <name type="scientific">bacterium (Candidatus Gribaldobacteria) CG10_big_fil_rev_8_21_14_0_10_41_12</name>
    <dbReference type="NCBI Taxonomy" id="2014277"/>
    <lineage>
        <taxon>Bacteria</taxon>
        <taxon>Candidatus Gribaldobacteria</taxon>
    </lineage>
</organism>
<evidence type="ECO:0000256" key="12">
    <source>
        <dbReference type="HAMAP-Rule" id="MF_01382"/>
    </source>
</evidence>
<dbReference type="Gene3D" id="1.10.3060.10">
    <property type="entry name" value="Helical scaffold and wing domains of SecA"/>
    <property type="match status" value="1"/>
</dbReference>
<dbReference type="GO" id="GO:0005524">
    <property type="term" value="F:ATP binding"/>
    <property type="evidence" value="ECO:0007669"/>
    <property type="project" value="UniProtKB-UniRule"/>
</dbReference>
<feature type="binding site" evidence="12">
    <location>
        <position position="86"/>
    </location>
    <ligand>
        <name>ATP</name>
        <dbReference type="ChEBI" id="CHEBI:30616"/>
    </ligand>
</feature>
<name>A0A2H0UXI0_9BACT</name>
<dbReference type="InterPro" id="IPR020937">
    <property type="entry name" value="SecA_CS"/>
</dbReference>
<comment type="similarity">
    <text evidence="2 12 13">Belongs to the SecA family.</text>
</comment>
<dbReference type="SMART" id="SM00958">
    <property type="entry name" value="SecA_PP_bind"/>
    <property type="match status" value="1"/>
</dbReference>
<comment type="subunit">
    <text evidence="12">Monomer and homodimer. Part of the essential Sec protein translocation apparatus which comprises SecA, SecYEG and auxiliary proteins SecDF. Other proteins may also be involved.</text>
</comment>
<feature type="domain" description="Helicase ATP-binding" evidence="14">
    <location>
        <begin position="88"/>
        <end position="273"/>
    </location>
</feature>
<dbReference type="InterPro" id="IPR014018">
    <property type="entry name" value="SecA_motor_DEAD"/>
</dbReference>
<feature type="binding site" evidence="12">
    <location>
        <position position="521"/>
    </location>
    <ligand>
        <name>ATP</name>
        <dbReference type="ChEBI" id="CHEBI:30616"/>
    </ligand>
</feature>
<keyword evidence="11 12" id="KW-0472">Membrane</keyword>
<dbReference type="PROSITE" id="PS51194">
    <property type="entry name" value="HELICASE_CTER"/>
    <property type="match status" value="1"/>
</dbReference>
<accession>A0A2H0UXI0</accession>
<dbReference type="NCBIfam" id="NF006630">
    <property type="entry name" value="PRK09200.1"/>
    <property type="match status" value="1"/>
</dbReference>
<dbReference type="GO" id="GO:0008564">
    <property type="term" value="F:protein-exporting ATPase activity"/>
    <property type="evidence" value="ECO:0007669"/>
    <property type="project" value="UniProtKB-EC"/>
</dbReference>
<dbReference type="GO" id="GO:0043952">
    <property type="term" value="P:protein transport by the Sec complex"/>
    <property type="evidence" value="ECO:0007669"/>
    <property type="project" value="TreeGrafter"/>
</dbReference>
<proteinExistence type="inferred from homology"/>
<comment type="subcellular location">
    <subcellularLocation>
        <location evidence="12">Cell membrane</location>
        <topology evidence="12">Peripheral membrane protein</topology>
        <orientation evidence="12">Cytoplasmic side</orientation>
    </subcellularLocation>
    <subcellularLocation>
        <location evidence="12">Cytoplasm</location>
    </subcellularLocation>
    <subcellularLocation>
        <location evidence="1">Membrane</location>
        <topology evidence="1">Peripheral membrane protein</topology>
    </subcellularLocation>
    <text evidence="12">Distribution is 50-50.</text>
</comment>
<keyword evidence="5 12" id="KW-0963">Cytoplasm</keyword>
<keyword evidence="3 12" id="KW-0813">Transport</keyword>
<evidence type="ECO:0000256" key="3">
    <source>
        <dbReference type="ARBA" id="ARBA00022448"/>
    </source>
</evidence>
<comment type="function">
    <text evidence="12">Part of the Sec protein translocase complex. Interacts with the SecYEG preprotein conducting channel. Has a central role in coupling the hydrolysis of ATP to the transfer of proteins into and across the cell membrane, serving as an ATP-driven molecular motor driving the stepwise translocation of polypeptide chains across the membrane.</text>
</comment>
<dbReference type="EC" id="7.4.2.8" evidence="12"/>
<dbReference type="SUPFAM" id="SSF81767">
    <property type="entry name" value="Pre-protein crosslinking domain of SecA"/>
    <property type="match status" value="1"/>
</dbReference>
<protein>
    <recommendedName>
        <fullName evidence="12 13">Protein translocase subunit SecA</fullName>
        <ecNumber evidence="12">7.4.2.8</ecNumber>
    </recommendedName>
</protein>
<keyword evidence="10 12" id="KW-0811">Translocation</keyword>
<evidence type="ECO:0000259" key="16">
    <source>
        <dbReference type="PROSITE" id="PS51196"/>
    </source>
</evidence>
<dbReference type="InterPro" id="IPR011115">
    <property type="entry name" value="SecA_DEAD"/>
</dbReference>
<dbReference type="Pfam" id="PF07517">
    <property type="entry name" value="SecA_DEAD"/>
    <property type="match status" value="1"/>
</dbReference>
<dbReference type="FunFam" id="3.40.50.300:FF:000429">
    <property type="entry name" value="Preprotein translocase subunit SecA"/>
    <property type="match status" value="1"/>
</dbReference>